<dbReference type="EMBL" id="JBHUEY010000006">
    <property type="protein sequence ID" value="MFD1784830.1"/>
    <property type="molecule type" value="Genomic_DNA"/>
</dbReference>
<evidence type="ECO:0000313" key="4">
    <source>
        <dbReference type="Proteomes" id="UP001597237"/>
    </source>
</evidence>
<dbReference type="Proteomes" id="UP001597237">
    <property type="component" value="Unassembled WGS sequence"/>
</dbReference>
<dbReference type="Gene3D" id="3.30.60.30">
    <property type="match status" value="1"/>
</dbReference>
<evidence type="ECO:0000313" key="3">
    <source>
        <dbReference type="EMBL" id="MFD1784830.1"/>
    </source>
</evidence>
<dbReference type="RefSeq" id="WP_377281795.1">
    <property type="nucleotide sequence ID" value="NZ_JBHRSI010000005.1"/>
</dbReference>
<dbReference type="SUPFAM" id="SSF100895">
    <property type="entry name" value="Kazal-type serine protease inhibitors"/>
    <property type="match status" value="1"/>
</dbReference>
<organism evidence="3 4">
    <name type="scientific">Phenylobacterium terrae</name>
    <dbReference type="NCBI Taxonomy" id="2665495"/>
    <lineage>
        <taxon>Bacteria</taxon>
        <taxon>Pseudomonadati</taxon>
        <taxon>Pseudomonadota</taxon>
        <taxon>Alphaproteobacteria</taxon>
        <taxon>Caulobacterales</taxon>
        <taxon>Caulobacteraceae</taxon>
        <taxon>Phenylobacterium</taxon>
    </lineage>
</organism>
<keyword evidence="1" id="KW-0732">Signal</keyword>
<gene>
    <name evidence="3" type="ORF">ACFSC0_15605</name>
</gene>
<accession>A0ABW4N436</accession>
<evidence type="ECO:0000259" key="2">
    <source>
        <dbReference type="PROSITE" id="PS51465"/>
    </source>
</evidence>
<name>A0ABW4N436_9CAUL</name>
<dbReference type="SMART" id="SM00280">
    <property type="entry name" value="KAZAL"/>
    <property type="match status" value="1"/>
</dbReference>
<reference evidence="4" key="1">
    <citation type="journal article" date="2019" name="Int. J. Syst. Evol. Microbiol.">
        <title>The Global Catalogue of Microorganisms (GCM) 10K type strain sequencing project: providing services to taxonomists for standard genome sequencing and annotation.</title>
        <authorList>
            <consortium name="The Broad Institute Genomics Platform"/>
            <consortium name="The Broad Institute Genome Sequencing Center for Infectious Disease"/>
            <person name="Wu L."/>
            <person name="Ma J."/>
        </authorList>
    </citation>
    <scope>NUCLEOTIDE SEQUENCE [LARGE SCALE GENOMIC DNA]</scope>
    <source>
        <strain evidence="4">DFY28</strain>
    </source>
</reference>
<dbReference type="GO" id="GO:0004867">
    <property type="term" value="F:serine-type endopeptidase inhibitor activity"/>
    <property type="evidence" value="ECO:0007669"/>
    <property type="project" value="UniProtKB-KW"/>
</dbReference>
<keyword evidence="4" id="KW-1185">Reference proteome</keyword>
<keyword evidence="3" id="KW-0722">Serine protease inhibitor</keyword>
<dbReference type="InterPro" id="IPR036058">
    <property type="entry name" value="Kazal_dom_sf"/>
</dbReference>
<proteinExistence type="predicted"/>
<dbReference type="PROSITE" id="PS51257">
    <property type="entry name" value="PROKAR_LIPOPROTEIN"/>
    <property type="match status" value="1"/>
</dbReference>
<dbReference type="PROSITE" id="PS51465">
    <property type="entry name" value="KAZAL_2"/>
    <property type="match status" value="1"/>
</dbReference>
<keyword evidence="3" id="KW-0646">Protease inhibitor</keyword>
<feature type="domain" description="Kazal-like" evidence="2">
    <location>
        <begin position="64"/>
        <end position="113"/>
    </location>
</feature>
<protein>
    <submittedName>
        <fullName evidence="3">Kazal-type serine protease inhibitor family protein</fullName>
    </submittedName>
</protein>
<feature type="signal peptide" evidence="1">
    <location>
        <begin position="1"/>
        <end position="25"/>
    </location>
</feature>
<dbReference type="Pfam" id="PF00050">
    <property type="entry name" value="Kazal_1"/>
    <property type="match status" value="1"/>
</dbReference>
<sequence>MTIARSLIALAAAGLLAACQAAAGAGPPSSGGRPGPGGMCGGIAGFSCPSGQSCMMEPGQCRMPDAAGVCRPTPQACTRIYQPVCGCDGKTYGNACEAQSAGTNVLSQGECPAN</sequence>
<evidence type="ECO:0000256" key="1">
    <source>
        <dbReference type="SAM" id="SignalP"/>
    </source>
</evidence>
<dbReference type="InterPro" id="IPR002350">
    <property type="entry name" value="Kazal_dom"/>
</dbReference>
<comment type="caution">
    <text evidence="3">The sequence shown here is derived from an EMBL/GenBank/DDBJ whole genome shotgun (WGS) entry which is preliminary data.</text>
</comment>
<feature type="chain" id="PRO_5047423121" evidence="1">
    <location>
        <begin position="26"/>
        <end position="114"/>
    </location>
</feature>